<sequence length="215" mass="24494">MKKALTVANVINQQVTLIDFSTIAPALYQCFGNPQNKGIWFVWGGSGSGKSSLLLDITKAFCLSGLKAIHNEREEDLDDVDFIERLKMKNMQDVKDHFVTANYNYEEMCKYLDSRNSPKVVVINSATYFFENLTQYFEFANKYKRRKILIISGMAKANNPYTEMETKIMYDANKKAFCSAYNASCKGRTIGPNGGTYIIWKEGYEKARGTINEKN</sequence>
<protein>
    <recommendedName>
        <fullName evidence="1">Phosphoribulokinase/uridine kinase domain-containing protein</fullName>
    </recommendedName>
</protein>
<proteinExistence type="predicted"/>
<dbReference type="EMBL" id="JAMZNK010000001">
    <property type="protein sequence ID" value="MDA6068027.1"/>
    <property type="molecule type" value="Genomic_DNA"/>
</dbReference>
<dbReference type="Pfam" id="PF00485">
    <property type="entry name" value="PRK"/>
    <property type="match status" value="1"/>
</dbReference>
<dbReference type="InterPro" id="IPR006083">
    <property type="entry name" value="PRK/URK"/>
</dbReference>
<reference evidence="2 3" key="1">
    <citation type="journal article" date="2023" name="Chemosphere">
        <title>Whole genome analysis of Flavobacterium aziz-sancarii sp. nov., isolated from Ardley Island (Antarctica), revealed a rich resistome and bioremediation potential.</title>
        <authorList>
            <person name="Otur C."/>
            <person name="Okay S."/>
            <person name="Kurt-Kizildogan A."/>
        </authorList>
    </citation>
    <scope>NUCLEOTIDE SEQUENCE [LARGE SCALE GENOMIC DNA]</scope>
    <source>
        <strain evidence="2 3">AC</strain>
    </source>
</reference>
<name>A0ABT4W6W3_9FLAO</name>
<keyword evidence="3" id="KW-1185">Reference proteome</keyword>
<dbReference type="Gene3D" id="3.40.50.300">
    <property type="entry name" value="P-loop containing nucleotide triphosphate hydrolases"/>
    <property type="match status" value="1"/>
</dbReference>
<dbReference type="SUPFAM" id="SSF52540">
    <property type="entry name" value="P-loop containing nucleoside triphosphate hydrolases"/>
    <property type="match status" value="1"/>
</dbReference>
<evidence type="ECO:0000313" key="2">
    <source>
        <dbReference type="EMBL" id="MDA6068027.1"/>
    </source>
</evidence>
<organism evidence="2 3">
    <name type="scientific">Flavobacterium azizsancarii</name>
    <dbReference type="NCBI Taxonomy" id="2961580"/>
    <lineage>
        <taxon>Bacteria</taxon>
        <taxon>Pseudomonadati</taxon>
        <taxon>Bacteroidota</taxon>
        <taxon>Flavobacteriia</taxon>
        <taxon>Flavobacteriales</taxon>
        <taxon>Flavobacteriaceae</taxon>
        <taxon>Flavobacterium</taxon>
    </lineage>
</organism>
<gene>
    <name evidence="2" type="ORF">NJT12_00220</name>
</gene>
<dbReference type="RefSeq" id="WP_271333911.1">
    <property type="nucleotide sequence ID" value="NZ_JAMZNK010000001.1"/>
</dbReference>
<evidence type="ECO:0000259" key="1">
    <source>
        <dbReference type="Pfam" id="PF00485"/>
    </source>
</evidence>
<evidence type="ECO:0000313" key="3">
    <source>
        <dbReference type="Proteomes" id="UP001212170"/>
    </source>
</evidence>
<accession>A0ABT4W6W3</accession>
<dbReference type="Proteomes" id="UP001212170">
    <property type="component" value="Unassembled WGS sequence"/>
</dbReference>
<comment type="caution">
    <text evidence="2">The sequence shown here is derived from an EMBL/GenBank/DDBJ whole genome shotgun (WGS) entry which is preliminary data.</text>
</comment>
<dbReference type="InterPro" id="IPR027417">
    <property type="entry name" value="P-loop_NTPase"/>
</dbReference>
<feature type="domain" description="Phosphoribulokinase/uridine kinase" evidence="1">
    <location>
        <begin position="42"/>
        <end position="154"/>
    </location>
</feature>